<evidence type="ECO:0000259" key="8">
    <source>
        <dbReference type="Pfam" id="PF02782"/>
    </source>
</evidence>
<evidence type="ECO:0000313" key="9">
    <source>
        <dbReference type="EMBL" id="TFD70838.1"/>
    </source>
</evidence>
<dbReference type="Proteomes" id="UP000297983">
    <property type="component" value="Unassembled WGS sequence"/>
</dbReference>
<dbReference type="EMBL" id="SOHL01000015">
    <property type="protein sequence ID" value="TFD70838.1"/>
    <property type="molecule type" value="Genomic_DNA"/>
</dbReference>
<gene>
    <name evidence="9" type="ORF">E3T50_09735</name>
</gene>
<dbReference type="PROSITE" id="PS00445">
    <property type="entry name" value="FGGY_KINASES_2"/>
    <property type="match status" value="1"/>
</dbReference>
<keyword evidence="3 5" id="KW-0808">Transferase</keyword>
<dbReference type="InterPro" id="IPR050406">
    <property type="entry name" value="FGGY_Carb_Kinase"/>
</dbReference>
<dbReference type="PANTHER" id="PTHR43095">
    <property type="entry name" value="SUGAR KINASE"/>
    <property type="match status" value="1"/>
</dbReference>
<dbReference type="InterPro" id="IPR043129">
    <property type="entry name" value="ATPase_NBD"/>
</dbReference>
<proteinExistence type="inferred from homology"/>
<dbReference type="PIRSF" id="PIRSF000538">
    <property type="entry name" value="GlpK"/>
    <property type="match status" value="1"/>
</dbReference>
<dbReference type="InterPro" id="IPR000577">
    <property type="entry name" value="Carb_kinase_FGGY"/>
</dbReference>
<feature type="region of interest" description="Disordered" evidence="6">
    <location>
        <begin position="498"/>
        <end position="522"/>
    </location>
</feature>
<dbReference type="PANTHER" id="PTHR43095:SF5">
    <property type="entry name" value="XYLULOSE KINASE"/>
    <property type="match status" value="1"/>
</dbReference>
<feature type="domain" description="Carbohydrate kinase FGGY C-terminal" evidence="8">
    <location>
        <begin position="261"/>
        <end position="443"/>
    </location>
</feature>
<evidence type="ECO:0000313" key="10">
    <source>
        <dbReference type="Proteomes" id="UP000297983"/>
    </source>
</evidence>
<feature type="domain" description="Carbohydrate kinase FGGY N-terminal" evidence="7">
    <location>
        <begin position="6"/>
        <end position="248"/>
    </location>
</feature>
<evidence type="ECO:0000256" key="4">
    <source>
        <dbReference type="ARBA" id="ARBA00022777"/>
    </source>
</evidence>
<feature type="compositionally biased region" description="Low complexity" evidence="6">
    <location>
        <begin position="502"/>
        <end position="515"/>
    </location>
</feature>
<dbReference type="Pfam" id="PF00370">
    <property type="entry name" value="FGGY_N"/>
    <property type="match status" value="1"/>
</dbReference>
<dbReference type="InterPro" id="IPR018484">
    <property type="entry name" value="FGGY_N"/>
</dbReference>
<comment type="caution">
    <text evidence="9">The sequence shown here is derived from an EMBL/GenBank/DDBJ whole genome shotgun (WGS) entry which is preliminary data.</text>
</comment>
<dbReference type="InterPro" id="IPR018485">
    <property type="entry name" value="FGGY_C"/>
</dbReference>
<dbReference type="RefSeq" id="WP_134551644.1">
    <property type="nucleotide sequence ID" value="NZ_SOHL01000015.1"/>
</dbReference>
<dbReference type="GO" id="GO:0042732">
    <property type="term" value="P:D-xylose metabolic process"/>
    <property type="evidence" value="ECO:0007669"/>
    <property type="project" value="UniProtKB-KW"/>
</dbReference>
<evidence type="ECO:0000256" key="2">
    <source>
        <dbReference type="ARBA" id="ARBA00022629"/>
    </source>
</evidence>
<dbReference type="GO" id="GO:0016301">
    <property type="term" value="F:kinase activity"/>
    <property type="evidence" value="ECO:0007669"/>
    <property type="project" value="UniProtKB-KW"/>
</dbReference>
<dbReference type="GO" id="GO:0016773">
    <property type="term" value="F:phosphotransferase activity, alcohol group as acceptor"/>
    <property type="evidence" value="ECO:0007669"/>
    <property type="project" value="InterPro"/>
</dbReference>
<dbReference type="InterPro" id="IPR018483">
    <property type="entry name" value="Carb_kinase_FGGY_CS"/>
</dbReference>
<keyword evidence="2" id="KW-0859">Xylose metabolism</keyword>
<evidence type="ECO:0000256" key="5">
    <source>
        <dbReference type="RuleBase" id="RU003733"/>
    </source>
</evidence>
<sequence>MSTDAIIGVDIGTSSSKGVLVALDGTVLRSTSRTHDPTRPREGWVEMDAELWWSEFVSISRELADAATAADAVIVAVGVSGMGPCVLVTDAAGFPLRPAILYGVDTRATRQIADLTRALGGDDVIMTRGGSALSTQSAGPKLAWLADNEPEIFARARRLFMPSSWLAWHLTGAYLLDHHSASQCTPLYDAGSHSWYEPWAVPIIGPIELPSLCWPGDVAGQVTTAAAAETGLPAGIPVIAGTIDAWSEAVSVGAQRAGDLMLMYGTTMFLVNTVPEPVTAVGLWGTVGAFPGTHNLAGGMATSGAITGWLRDLLGAGDFSELIALAAASGPGARGLLMLPYFAGERTPIQDPEARGVIAGLTISHSAGDLYRAALEATAFGVRHNIEAMRDAGGSIERIVAVGGGAQGNLWTQIVSDVTGLPQVIPTVLIGASYGAAFLAALAVTTVDIDTWNPPAEVRRPNPTLADEYNELYSLYRQLYPATRDISHALAARAGRLGDPATVSTQTSTSPSSTSDQKANPA</sequence>
<keyword evidence="10" id="KW-1185">Reference proteome</keyword>
<dbReference type="CDD" id="cd07804">
    <property type="entry name" value="ASKHA_NBD_FGGY_RrXK-like"/>
    <property type="match status" value="1"/>
</dbReference>
<evidence type="ECO:0000259" key="7">
    <source>
        <dbReference type="Pfam" id="PF00370"/>
    </source>
</evidence>
<reference evidence="9 10" key="1">
    <citation type="submission" date="2019-03" db="EMBL/GenBank/DDBJ databases">
        <title>Genomics of glacier-inhabiting Cryobacterium strains.</title>
        <authorList>
            <person name="Liu Q."/>
            <person name="Xin Y.-H."/>
        </authorList>
    </citation>
    <scope>NUCLEOTIDE SEQUENCE [LARGE SCALE GENOMIC DNA]</scope>
    <source>
        <strain evidence="9 10">Hz16</strain>
    </source>
</reference>
<name>A0A4R9AW24_9MICO</name>
<dbReference type="SUPFAM" id="SSF53067">
    <property type="entry name" value="Actin-like ATPase domain"/>
    <property type="match status" value="2"/>
</dbReference>
<accession>A0A4R9AW24</accession>
<dbReference type="Gene3D" id="3.30.420.40">
    <property type="match status" value="2"/>
</dbReference>
<evidence type="ECO:0000256" key="3">
    <source>
        <dbReference type="ARBA" id="ARBA00022679"/>
    </source>
</evidence>
<dbReference type="Pfam" id="PF02782">
    <property type="entry name" value="FGGY_C"/>
    <property type="match status" value="1"/>
</dbReference>
<evidence type="ECO:0000256" key="6">
    <source>
        <dbReference type="SAM" id="MobiDB-lite"/>
    </source>
</evidence>
<protein>
    <submittedName>
        <fullName evidence="9">Sugar kinase</fullName>
    </submittedName>
</protein>
<organism evidence="9 10">
    <name type="scientific">Cryobacterium gelidum</name>
    <dbReference type="NCBI Taxonomy" id="1259164"/>
    <lineage>
        <taxon>Bacteria</taxon>
        <taxon>Bacillati</taxon>
        <taxon>Actinomycetota</taxon>
        <taxon>Actinomycetes</taxon>
        <taxon>Micrococcales</taxon>
        <taxon>Microbacteriaceae</taxon>
        <taxon>Cryobacterium</taxon>
    </lineage>
</organism>
<evidence type="ECO:0000256" key="1">
    <source>
        <dbReference type="ARBA" id="ARBA00009156"/>
    </source>
</evidence>
<keyword evidence="4 5" id="KW-0418">Kinase</keyword>
<comment type="similarity">
    <text evidence="1 5">Belongs to the FGGY kinase family.</text>
</comment>
<keyword evidence="2" id="KW-0119">Carbohydrate metabolism</keyword>
<dbReference type="AlphaFoldDB" id="A0A4R9AW24"/>